<evidence type="ECO:0000313" key="2">
    <source>
        <dbReference type="Proteomes" id="UP000321830"/>
    </source>
</evidence>
<comment type="caution">
    <text evidence="1">The sequence shown here is derived from an EMBL/GenBank/DDBJ whole genome shotgun (WGS) entry which is preliminary data.</text>
</comment>
<sequence length="91" mass="10836">MMFRKMIKEKKDWHAYMNRVKKLPEDYQMVYKECRKYFFKVLSVETFQMAECLQEILDLFEEGSTNGKAVLDITGKDIAAFCDGLIESQKY</sequence>
<dbReference type="RefSeq" id="WP_010751302.1">
    <property type="nucleotide sequence ID" value="NZ_BJWF01000036.1"/>
</dbReference>
<dbReference type="AlphaFoldDB" id="A0A511J4D2"/>
<dbReference type="Pfam" id="PF06304">
    <property type="entry name" value="DUF1048"/>
    <property type="match status" value="1"/>
</dbReference>
<accession>A0A511J4D2</accession>
<evidence type="ECO:0008006" key="3">
    <source>
        <dbReference type="Google" id="ProtNLM"/>
    </source>
</evidence>
<name>A0A511J4D2_9ENTE</name>
<reference evidence="1 2" key="1">
    <citation type="submission" date="2019-07" db="EMBL/GenBank/DDBJ databases">
        <title>Whole genome shotgun sequence of Enterococcus villorum NBRC 100699.</title>
        <authorList>
            <person name="Hosoyama A."/>
            <person name="Uohara A."/>
            <person name="Ohji S."/>
            <person name="Ichikawa N."/>
        </authorList>
    </citation>
    <scope>NUCLEOTIDE SEQUENCE [LARGE SCALE GENOMIC DNA]</scope>
    <source>
        <strain evidence="1 2">NBRC 100699</strain>
    </source>
</reference>
<organism evidence="1 2">
    <name type="scientific">Enterococcus villorum</name>
    <dbReference type="NCBI Taxonomy" id="112904"/>
    <lineage>
        <taxon>Bacteria</taxon>
        <taxon>Bacillati</taxon>
        <taxon>Bacillota</taxon>
        <taxon>Bacilli</taxon>
        <taxon>Lactobacillales</taxon>
        <taxon>Enterococcaceae</taxon>
        <taxon>Enterococcus</taxon>
    </lineage>
</organism>
<dbReference type="EMBL" id="BJWF01000036">
    <property type="protein sequence ID" value="GEL92866.1"/>
    <property type="molecule type" value="Genomic_DNA"/>
</dbReference>
<dbReference type="SUPFAM" id="SSF158560">
    <property type="entry name" value="BH3980-like"/>
    <property type="match status" value="1"/>
</dbReference>
<dbReference type="Gene3D" id="1.10.1900.10">
    <property type="entry name" value="c-terminal domain of poly(a) binding protein"/>
    <property type="match status" value="1"/>
</dbReference>
<proteinExistence type="predicted"/>
<gene>
    <name evidence="1" type="ORF">EVI01_22030</name>
</gene>
<protein>
    <recommendedName>
        <fullName evidence="3">DUF1048 domain-containing protein</fullName>
    </recommendedName>
</protein>
<dbReference type="Proteomes" id="UP000321830">
    <property type="component" value="Unassembled WGS sequence"/>
</dbReference>
<evidence type="ECO:0000313" key="1">
    <source>
        <dbReference type="EMBL" id="GEL92866.1"/>
    </source>
</evidence>
<dbReference type="InterPro" id="IPR008316">
    <property type="entry name" value="UCP029876"/>
</dbReference>